<dbReference type="RefSeq" id="WP_161098529.1">
    <property type="nucleotide sequence ID" value="NZ_WWCW01000081.1"/>
</dbReference>
<dbReference type="Gene3D" id="2.120.10.30">
    <property type="entry name" value="TolB, C-terminal domain"/>
    <property type="match status" value="2"/>
</dbReference>
<name>A0A845G7P3_9BURK</name>
<evidence type="ECO:0008006" key="4">
    <source>
        <dbReference type="Google" id="ProtNLM"/>
    </source>
</evidence>
<dbReference type="InterPro" id="IPR011042">
    <property type="entry name" value="6-blade_b-propeller_TolB-like"/>
</dbReference>
<feature type="chain" id="PRO_5032499997" description="SMP-30/Gluconolactonase/LRE-like region domain-containing protein" evidence="1">
    <location>
        <begin position="21"/>
        <end position="398"/>
    </location>
</feature>
<dbReference type="AlphaFoldDB" id="A0A845G7P3"/>
<dbReference type="PANTHER" id="PTHR13833">
    <property type="match status" value="1"/>
</dbReference>
<sequence>MRAAYLLVAVMAGAGLSACGGGGGGAAGGATQTAAQPATAVPAALAAIAPGTAHTMAANETVLVPAGAVVSGPDGSTITINGQSNTINVSAGAVVTVPATATGAATNQVAARAASQATILVSEPIAGGGMIGGEAPVDGDGSQARFSGIYQLVADRTGNLFASDRNGIRQIAPTGAVTTLRSTPAAAFDGLALDAAGNFYGAGVYDDTIYRRTPDGVVKPWFTGWNGGVRPQASVRLAADGAGNVYLADYFGKRILKFSAAGVRSVLAGGGAGDGNDGVGAQAAFHGPTALAFDATGALLVNDSDAVRRVLPDGTVKTVARIPKRIIPPDSPIAVDAAGNAYVAGDSDLRLVKPDGSVTVLQMMGGLPYTTALAIGGDGRLYAGTGWSAPVRLWKISQ</sequence>
<dbReference type="SUPFAM" id="SSF101898">
    <property type="entry name" value="NHL repeat"/>
    <property type="match status" value="1"/>
</dbReference>
<gene>
    <name evidence="2" type="ORF">GTP91_20875</name>
</gene>
<dbReference type="EMBL" id="WWCW01000081">
    <property type="protein sequence ID" value="MYM89620.1"/>
    <property type="molecule type" value="Genomic_DNA"/>
</dbReference>
<dbReference type="PANTHER" id="PTHR13833:SF71">
    <property type="entry name" value="NHL DOMAIN-CONTAINING PROTEIN"/>
    <property type="match status" value="1"/>
</dbReference>
<dbReference type="Proteomes" id="UP000470302">
    <property type="component" value="Unassembled WGS sequence"/>
</dbReference>
<protein>
    <recommendedName>
        <fullName evidence="4">SMP-30/Gluconolactonase/LRE-like region domain-containing protein</fullName>
    </recommendedName>
</protein>
<comment type="caution">
    <text evidence="2">The sequence shown here is derived from an EMBL/GenBank/DDBJ whole genome shotgun (WGS) entry which is preliminary data.</text>
</comment>
<dbReference type="PROSITE" id="PS51257">
    <property type="entry name" value="PROKAR_LIPOPROTEIN"/>
    <property type="match status" value="1"/>
</dbReference>
<evidence type="ECO:0000313" key="3">
    <source>
        <dbReference type="Proteomes" id="UP000470302"/>
    </source>
</evidence>
<evidence type="ECO:0000313" key="2">
    <source>
        <dbReference type="EMBL" id="MYM89620.1"/>
    </source>
</evidence>
<keyword evidence="1" id="KW-0732">Signal</keyword>
<feature type="signal peptide" evidence="1">
    <location>
        <begin position="1"/>
        <end position="20"/>
    </location>
</feature>
<accession>A0A845G7P3</accession>
<organism evidence="2 3">
    <name type="scientific">Duganella vulcania</name>
    <dbReference type="NCBI Taxonomy" id="2692166"/>
    <lineage>
        <taxon>Bacteria</taxon>
        <taxon>Pseudomonadati</taxon>
        <taxon>Pseudomonadota</taxon>
        <taxon>Betaproteobacteria</taxon>
        <taxon>Burkholderiales</taxon>
        <taxon>Oxalobacteraceae</taxon>
        <taxon>Telluria group</taxon>
        <taxon>Duganella</taxon>
    </lineage>
</organism>
<evidence type="ECO:0000256" key="1">
    <source>
        <dbReference type="SAM" id="SignalP"/>
    </source>
</evidence>
<proteinExistence type="predicted"/>
<reference evidence="2 3" key="1">
    <citation type="submission" date="2020-01" db="EMBL/GenBank/DDBJ databases">
        <title>Novel species isolated from a subtropical stream in China.</title>
        <authorList>
            <person name="Lu H."/>
        </authorList>
    </citation>
    <scope>NUCLEOTIDE SEQUENCE [LARGE SCALE GENOMIC DNA]</scope>
    <source>
        <strain evidence="2 3">FT82W</strain>
    </source>
</reference>